<dbReference type="InterPro" id="IPR037066">
    <property type="entry name" value="Plug_dom_sf"/>
</dbReference>
<dbReference type="AlphaFoldDB" id="A0AAU9CSF8"/>
<dbReference type="InterPro" id="IPR000531">
    <property type="entry name" value="Beta-barrel_TonB"/>
</dbReference>
<evidence type="ECO:0000256" key="10">
    <source>
        <dbReference type="SAM" id="SignalP"/>
    </source>
</evidence>
<evidence type="ECO:0000259" key="12">
    <source>
        <dbReference type="Pfam" id="PF07715"/>
    </source>
</evidence>
<keyword evidence="10" id="KW-0732">Signal</keyword>
<dbReference type="InterPro" id="IPR036942">
    <property type="entry name" value="Beta-barrel_TonB_sf"/>
</dbReference>
<keyword evidence="6 8" id="KW-0472">Membrane</keyword>
<evidence type="ECO:0000256" key="8">
    <source>
        <dbReference type="PROSITE-ProRule" id="PRU01360"/>
    </source>
</evidence>
<organism evidence="13 14">
    <name type="scientific">Fulvitalea axinellae</name>
    <dbReference type="NCBI Taxonomy" id="1182444"/>
    <lineage>
        <taxon>Bacteria</taxon>
        <taxon>Pseudomonadati</taxon>
        <taxon>Bacteroidota</taxon>
        <taxon>Cytophagia</taxon>
        <taxon>Cytophagales</taxon>
        <taxon>Persicobacteraceae</taxon>
        <taxon>Fulvitalea</taxon>
    </lineage>
</organism>
<dbReference type="Proteomes" id="UP001348817">
    <property type="component" value="Plasmid pFA3"/>
</dbReference>
<evidence type="ECO:0000256" key="6">
    <source>
        <dbReference type="ARBA" id="ARBA00023136"/>
    </source>
</evidence>
<keyword evidence="7 8" id="KW-0998">Cell outer membrane</keyword>
<dbReference type="SUPFAM" id="SSF49464">
    <property type="entry name" value="Carboxypeptidase regulatory domain-like"/>
    <property type="match status" value="1"/>
</dbReference>
<dbReference type="NCBIfam" id="TIGR04056">
    <property type="entry name" value="OMP_RagA_SusC"/>
    <property type="match status" value="1"/>
</dbReference>
<dbReference type="Pfam" id="PF07715">
    <property type="entry name" value="Plug"/>
    <property type="match status" value="1"/>
</dbReference>
<dbReference type="Pfam" id="PF00593">
    <property type="entry name" value="TonB_dep_Rec_b-barrel"/>
    <property type="match status" value="1"/>
</dbReference>
<evidence type="ECO:0000256" key="2">
    <source>
        <dbReference type="ARBA" id="ARBA00022448"/>
    </source>
</evidence>
<dbReference type="InterPro" id="IPR012910">
    <property type="entry name" value="Plug_dom"/>
</dbReference>
<accession>A0AAU9CSF8</accession>
<dbReference type="InterPro" id="IPR023996">
    <property type="entry name" value="TonB-dep_OMP_SusC/RagA"/>
</dbReference>
<name>A0AAU9CSF8_9BACT</name>
<evidence type="ECO:0000259" key="11">
    <source>
        <dbReference type="Pfam" id="PF00593"/>
    </source>
</evidence>
<dbReference type="SUPFAM" id="SSF56935">
    <property type="entry name" value="Porins"/>
    <property type="match status" value="1"/>
</dbReference>
<keyword evidence="2 8" id="KW-0813">Transport</keyword>
<evidence type="ECO:0000256" key="3">
    <source>
        <dbReference type="ARBA" id="ARBA00022452"/>
    </source>
</evidence>
<evidence type="ECO:0000256" key="5">
    <source>
        <dbReference type="ARBA" id="ARBA00023077"/>
    </source>
</evidence>
<proteinExistence type="inferred from homology"/>
<keyword evidence="3 8" id="KW-1134">Transmembrane beta strand</keyword>
<dbReference type="InterPro" id="IPR008969">
    <property type="entry name" value="CarboxyPept-like_regulatory"/>
</dbReference>
<keyword evidence="4 8" id="KW-0812">Transmembrane</keyword>
<feature type="chain" id="PRO_5043627913" evidence="10">
    <location>
        <begin position="28"/>
        <end position="1014"/>
    </location>
</feature>
<dbReference type="InterPro" id="IPR023997">
    <property type="entry name" value="TonB-dep_OMP_SusC/RagA_CS"/>
</dbReference>
<dbReference type="RefSeq" id="WP_338395372.1">
    <property type="nucleotide sequence ID" value="NZ_AP025317.1"/>
</dbReference>
<dbReference type="PROSITE" id="PS52016">
    <property type="entry name" value="TONB_DEPENDENT_REC_3"/>
    <property type="match status" value="1"/>
</dbReference>
<protein>
    <submittedName>
        <fullName evidence="13">SusC/RagA family TonB-linked outer membrane protein</fullName>
    </submittedName>
</protein>
<evidence type="ECO:0000313" key="14">
    <source>
        <dbReference type="Proteomes" id="UP001348817"/>
    </source>
</evidence>
<evidence type="ECO:0000313" key="13">
    <source>
        <dbReference type="EMBL" id="BDD12230.1"/>
    </source>
</evidence>
<keyword evidence="5 9" id="KW-0798">TonB box</keyword>
<feature type="domain" description="TonB-dependent receptor plug" evidence="12">
    <location>
        <begin position="118"/>
        <end position="225"/>
    </location>
</feature>
<dbReference type="Gene3D" id="2.60.40.1120">
    <property type="entry name" value="Carboxypeptidase-like, regulatory domain"/>
    <property type="match status" value="1"/>
</dbReference>
<dbReference type="GO" id="GO:0009279">
    <property type="term" value="C:cell outer membrane"/>
    <property type="evidence" value="ECO:0007669"/>
    <property type="project" value="UniProtKB-SubCell"/>
</dbReference>
<gene>
    <name evidence="13" type="ORF">FUAX_46620</name>
</gene>
<dbReference type="InterPro" id="IPR039426">
    <property type="entry name" value="TonB-dep_rcpt-like"/>
</dbReference>
<evidence type="ECO:0000256" key="1">
    <source>
        <dbReference type="ARBA" id="ARBA00004571"/>
    </source>
</evidence>
<dbReference type="Gene3D" id="2.170.130.10">
    <property type="entry name" value="TonB-dependent receptor, plug domain"/>
    <property type="match status" value="1"/>
</dbReference>
<reference evidence="13 14" key="1">
    <citation type="submission" date="2021-12" db="EMBL/GenBank/DDBJ databases">
        <title>Genome sequencing of bacteria with rrn-lacking chromosome and rrn-plasmid.</title>
        <authorList>
            <person name="Anda M."/>
            <person name="Iwasaki W."/>
        </authorList>
    </citation>
    <scope>NUCLEOTIDE SEQUENCE [LARGE SCALE GENOMIC DNA]</scope>
    <source>
        <strain evidence="13 14">DSM 100852</strain>
        <plasmid evidence="13 14">pFA3</plasmid>
    </source>
</reference>
<dbReference type="Gene3D" id="2.40.170.20">
    <property type="entry name" value="TonB-dependent receptor, beta-barrel domain"/>
    <property type="match status" value="1"/>
</dbReference>
<comment type="similarity">
    <text evidence="8 9">Belongs to the TonB-dependent receptor family.</text>
</comment>
<geneLocation type="plasmid" evidence="13 14">
    <name>pFA3</name>
</geneLocation>
<evidence type="ECO:0000256" key="9">
    <source>
        <dbReference type="RuleBase" id="RU003357"/>
    </source>
</evidence>
<evidence type="ECO:0000256" key="7">
    <source>
        <dbReference type="ARBA" id="ARBA00023237"/>
    </source>
</evidence>
<feature type="domain" description="TonB-dependent receptor-like beta-barrel" evidence="11">
    <location>
        <begin position="398"/>
        <end position="964"/>
    </location>
</feature>
<dbReference type="Pfam" id="PF13715">
    <property type="entry name" value="CarbopepD_reg_2"/>
    <property type="match status" value="1"/>
</dbReference>
<evidence type="ECO:0000256" key="4">
    <source>
        <dbReference type="ARBA" id="ARBA00022692"/>
    </source>
</evidence>
<keyword evidence="14" id="KW-1185">Reference proteome</keyword>
<keyword evidence="13" id="KW-0614">Plasmid</keyword>
<dbReference type="KEGG" id="fax:FUAX_46620"/>
<comment type="subcellular location">
    <subcellularLocation>
        <location evidence="1 8">Cell outer membrane</location>
        <topology evidence="1 8">Multi-pass membrane protein</topology>
    </subcellularLocation>
</comment>
<sequence length="1014" mass="110109">MRNINHLFSFILTVVFCLGALSLQAQKKTLSGKVLDEAKEPIPGVSIGFKGTTVGTVTNVDGVFKIDQPKGADILVFTYLGMATKEVAVGNQTTFEIVMQGDIIGLDEVVTIGYSMEKKRDLSGSLTSVKAEDIANIPATRPDQLLQGRSSGLYVNNANAQPGGGVSMRIRGTSSIQGDSEPLVIVDGVIGGSLEQLNPSDIESMEILKDASSTAIYGSRGANGVILITTKRGKSGAPQVSYSGYMSWSAVRNKLDLTNAEQSAEMINDAIDRGVDNISESMRQPAGLGEGTDWQDEIYRTAPMVSHNVNLAGGSDKTRYAVSVGHLDQDGIVKNSDFRRTSVRLNLDQDITDKLTFGLNFYYARSGQNSAKVNTFGGSSGGGISRTVIGMSPILTPYDADGNYNTALPGLGGANESALALVNEREDYRVVDYLQGSMFANYNITSQLAVNSRFSYKMDNAERRFFATSELLESDGGTATLSNSEISDWLSETVLTYKTKIGEGDLSALAGFTAQQEEYFRFSLTGRDFSTQSNSYNQVDLADPENRDISSTTYKRSMLSYIGRLSYNYLGRYIVTVSGRYDGASVFGDNNKYGFFPSAAVAWRVSDEPFFQNITSVSSLKFRASWGQVGNQAIPPFQTFASSSLPSLNNSGSLDGTSPSVSAKLKRLANPNLSWETTTQTDIGIDLELLEGRISFTADYYKKRTEDLLFERPQPLLAGVNSILDNIGVVENTGWEFEIGTRNITGEFTWNTDFNISFNKNKVVDLGDETELVIDPNFNGLKNVVRLIEGEEIGTFWGYEFDGVYQNADQVANLPGPGAEVGGPKYKDLNGDGEITSADQRVIGRPIPDIIVGLDNSFSYKGFDLNVFVTGVFGNDVMNGTRLQTHQGGALSPKAVDYYDNYWRGEGTSDSHVGLGTATSFSTYYVEKGNFIRLKNISLGYTIPKSLFNNKISSVRVYASAQNLVTITDYTGYDPEVNSSIAQSPLENGNLLQGIEFGAYPSAKSFTVGINVNF</sequence>
<feature type="signal peptide" evidence="10">
    <location>
        <begin position="1"/>
        <end position="27"/>
    </location>
</feature>
<dbReference type="EMBL" id="AP025317">
    <property type="protein sequence ID" value="BDD12230.1"/>
    <property type="molecule type" value="Genomic_DNA"/>
</dbReference>
<dbReference type="NCBIfam" id="TIGR04057">
    <property type="entry name" value="SusC_RagA_signa"/>
    <property type="match status" value="1"/>
</dbReference>